<evidence type="ECO:0000313" key="2">
    <source>
        <dbReference type="EMBL" id="OLV15479.1"/>
    </source>
</evidence>
<protein>
    <submittedName>
        <fullName evidence="2">Death on curing protein, Doc toxin</fullName>
    </submittedName>
</protein>
<dbReference type="Pfam" id="PF02661">
    <property type="entry name" value="Fic"/>
    <property type="match status" value="1"/>
</dbReference>
<dbReference type="RefSeq" id="WP_075836977.1">
    <property type="nucleotide sequence ID" value="NZ_MSTI01000178.1"/>
</dbReference>
<dbReference type="InterPro" id="IPR053737">
    <property type="entry name" value="Type_II_TA_Toxin"/>
</dbReference>
<dbReference type="EMBL" id="MSTI01000178">
    <property type="protein sequence ID" value="OLV15479.1"/>
    <property type="molecule type" value="Genomic_DNA"/>
</dbReference>
<dbReference type="Proteomes" id="UP000186607">
    <property type="component" value="Unassembled WGS sequence"/>
</dbReference>
<dbReference type="OrthoDB" id="9802752at2"/>
<feature type="domain" description="Fido" evidence="1">
    <location>
        <begin position="19"/>
        <end position="137"/>
    </location>
</feature>
<dbReference type="Gene3D" id="1.20.120.1870">
    <property type="entry name" value="Fic/DOC protein, Fido domain"/>
    <property type="match status" value="1"/>
</dbReference>
<dbReference type="InterPro" id="IPR036597">
    <property type="entry name" value="Fido-like_dom_sf"/>
</dbReference>
<accession>A0A1U7NRC8</accession>
<evidence type="ECO:0000313" key="3">
    <source>
        <dbReference type="Proteomes" id="UP000186607"/>
    </source>
</evidence>
<dbReference type="PROSITE" id="PS51459">
    <property type="entry name" value="FIDO"/>
    <property type="match status" value="1"/>
</dbReference>
<comment type="caution">
    <text evidence="2">The sequence shown here is derived from an EMBL/GenBank/DDBJ whole genome shotgun (WGS) entry which is preliminary data.</text>
</comment>
<proteinExistence type="predicted"/>
<dbReference type="STRING" id="249408.BOO71_0014674"/>
<dbReference type="SUPFAM" id="SSF140931">
    <property type="entry name" value="Fic-like"/>
    <property type="match status" value="1"/>
</dbReference>
<keyword evidence="3" id="KW-1185">Reference proteome</keyword>
<sequence length="148" mass="16101">MTGPLAATYFYRYRGQNFPTKKYVLELHDDVLEVSEGRSGVAHVGVIESAVNKPVTSVMGKDAYPTFLTKVAAIGYTLAHDHGFSDGNKRTALLVMLATLEQNDLYPDPTEREKLTAAILAAMNLLDVAGLRVTLMLWCGIDPADAEA</sequence>
<organism evidence="2 3">
    <name type="scientific">Deinococcus marmoris</name>
    <dbReference type="NCBI Taxonomy" id="249408"/>
    <lineage>
        <taxon>Bacteria</taxon>
        <taxon>Thermotogati</taxon>
        <taxon>Deinococcota</taxon>
        <taxon>Deinococci</taxon>
        <taxon>Deinococcales</taxon>
        <taxon>Deinococcaceae</taxon>
        <taxon>Deinococcus</taxon>
    </lineage>
</organism>
<gene>
    <name evidence="2" type="ORF">BOO71_0014674</name>
</gene>
<dbReference type="InterPro" id="IPR003812">
    <property type="entry name" value="Fido"/>
</dbReference>
<reference evidence="2 3" key="1">
    <citation type="submission" date="2017-01" db="EMBL/GenBank/DDBJ databases">
        <title>Genome Analysis of Deinococcus marmoris KOPRI26562.</title>
        <authorList>
            <person name="Kim J.H."/>
            <person name="Oh H.-M."/>
        </authorList>
    </citation>
    <scope>NUCLEOTIDE SEQUENCE [LARGE SCALE GENOMIC DNA]</scope>
    <source>
        <strain evidence="2 3">KOPRI26562</strain>
    </source>
</reference>
<evidence type="ECO:0000259" key="1">
    <source>
        <dbReference type="PROSITE" id="PS51459"/>
    </source>
</evidence>
<name>A0A1U7NRC8_9DEIO</name>
<dbReference type="AlphaFoldDB" id="A0A1U7NRC8"/>